<feature type="domain" description="VWFC" evidence="11">
    <location>
        <begin position="1906"/>
        <end position="1965"/>
    </location>
</feature>
<feature type="non-terminal residue" evidence="14">
    <location>
        <position position="2986"/>
    </location>
</feature>
<evidence type="ECO:0000256" key="3">
    <source>
        <dbReference type="ARBA" id="ARBA00012180"/>
    </source>
</evidence>
<dbReference type="InterPro" id="IPR043502">
    <property type="entry name" value="DNA/RNA_pol_sf"/>
</dbReference>
<feature type="domain" description="VWFC" evidence="11">
    <location>
        <begin position="2586"/>
        <end position="2646"/>
    </location>
</feature>
<dbReference type="InterPro" id="IPR036691">
    <property type="entry name" value="Endo/exonu/phosph_ase_sf"/>
</dbReference>
<evidence type="ECO:0000313" key="14">
    <source>
        <dbReference type="EMBL" id="KAK3548923.1"/>
    </source>
</evidence>
<evidence type="ECO:0000259" key="13">
    <source>
        <dbReference type="PROSITE" id="PS51233"/>
    </source>
</evidence>
<reference evidence="14" key="1">
    <citation type="submission" date="2023-06" db="EMBL/GenBank/DDBJ databases">
        <title>Male Hemibagrus guttatus genome.</title>
        <authorList>
            <person name="Bian C."/>
        </authorList>
    </citation>
    <scope>NUCLEOTIDE SEQUENCE</scope>
    <source>
        <strain evidence="14">Male_cb2023</strain>
        <tissue evidence="14">Muscle</tissue>
    </source>
</reference>
<dbReference type="Gene3D" id="3.30.70.270">
    <property type="match status" value="1"/>
</dbReference>
<feature type="domain" description="VWFC" evidence="11">
    <location>
        <begin position="2504"/>
        <end position="2568"/>
    </location>
</feature>
<feature type="domain" description="VWFC" evidence="11">
    <location>
        <begin position="1319"/>
        <end position="1378"/>
    </location>
</feature>
<evidence type="ECO:0000256" key="8">
    <source>
        <dbReference type="SAM" id="Coils"/>
    </source>
</evidence>
<dbReference type="Gene3D" id="3.60.10.10">
    <property type="entry name" value="Endonuclease/exonuclease/phosphatase"/>
    <property type="match status" value="1"/>
</dbReference>
<feature type="chain" id="PRO_5042144059" description="ribonuclease H" evidence="10">
    <location>
        <begin position="29"/>
        <end position="2986"/>
    </location>
</feature>
<evidence type="ECO:0000256" key="10">
    <source>
        <dbReference type="SAM" id="SignalP"/>
    </source>
</evidence>
<feature type="domain" description="Reverse transcriptase" evidence="12">
    <location>
        <begin position="404"/>
        <end position="663"/>
    </location>
</feature>
<dbReference type="InterPro" id="IPR000477">
    <property type="entry name" value="RT_dom"/>
</dbReference>
<feature type="domain" description="VWFC" evidence="11">
    <location>
        <begin position="2375"/>
        <end position="2443"/>
    </location>
</feature>
<feature type="signal peptide" evidence="10">
    <location>
        <begin position="1"/>
        <end position="28"/>
    </location>
</feature>
<dbReference type="CDD" id="cd01650">
    <property type="entry name" value="RT_nLTR_like"/>
    <property type="match status" value="1"/>
</dbReference>
<dbReference type="Gene3D" id="6.20.200.20">
    <property type="match status" value="16"/>
</dbReference>
<dbReference type="SMART" id="SM00216">
    <property type="entry name" value="VWD"/>
    <property type="match status" value="1"/>
</dbReference>
<dbReference type="SUPFAM" id="SSF56672">
    <property type="entry name" value="DNA/RNA polymerases"/>
    <property type="match status" value="1"/>
</dbReference>
<gene>
    <name evidence="14" type="ORF">QTP70_021692</name>
</gene>
<dbReference type="SUPFAM" id="SSF49899">
    <property type="entry name" value="Concanavalin A-like lectins/glucanases"/>
    <property type="match status" value="1"/>
</dbReference>
<dbReference type="Pfam" id="PF00078">
    <property type="entry name" value="RVT_1"/>
    <property type="match status" value="1"/>
</dbReference>
<evidence type="ECO:0000259" key="12">
    <source>
        <dbReference type="PROSITE" id="PS50878"/>
    </source>
</evidence>
<keyword evidence="6" id="KW-0677">Repeat</keyword>
<dbReference type="InterPro" id="IPR001846">
    <property type="entry name" value="VWF_type-D"/>
</dbReference>
<comment type="similarity">
    <text evidence="2">Belongs to the beta type-B retroviral polymerase family. HERV class-II K(HML-2) pol subfamily.</text>
</comment>
<evidence type="ECO:0000259" key="11">
    <source>
        <dbReference type="PROSITE" id="PS50184"/>
    </source>
</evidence>
<dbReference type="SMART" id="SM00215">
    <property type="entry name" value="VWC_out"/>
    <property type="match status" value="10"/>
</dbReference>
<feature type="domain" description="VWFC" evidence="11">
    <location>
        <begin position="2317"/>
        <end position="2375"/>
    </location>
</feature>
<dbReference type="SUPFAM" id="SSF57567">
    <property type="entry name" value="Serine protease inhibitors"/>
    <property type="match status" value="1"/>
</dbReference>
<proteinExistence type="inferred from homology"/>
<dbReference type="Gene3D" id="2.60.120.200">
    <property type="match status" value="1"/>
</dbReference>
<dbReference type="SMART" id="SM00214">
    <property type="entry name" value="VWC"/>
    <property type="match status" value="24"/>
</dbReference>
<keyword evidence="4" id="KW-0964">Secreted</keyword>
<evidence type="ECO:0000256" key="6">
    <source>
        <dbReference type="ARBA" id="ARBA00022737"/>
    </source>
</evidence>
<dbReference type="PROSITE" id="PS50184">
    <property type="entry name" value="VWFC_2"/>
    <property type="match status" value="19"/>
</dbReference>
<feature type="domain" description="VWFC" evidence="11">
    <location>
        <begin position="2081"/>
        <end position="2140"/>
    </location>
</feature>
<dbReference type="Pfam" id="PF00094">
    <property type="entry name" value="VWD"/>
    <property type="match status" value="1"/>
</dbReference>
<dbReference type="Proteomes" id="UP001274896">
    <property type="component" value="Unassembled WGS sequence"/>
</dbReference>
<feature type="domain" description="VWFC" evidence="11">
    <location>
        <begin position="2257"/>
        <end position="2316"/>
    </location>
</feature>
<dbReference type="SUPFAM" id="SSF57603">
    <property type="entry name" value="FnI-like domain"/>
    <property type="match status" value="21"/>
</dbReference>
<evidence type="ECO:0000256" key="1">
    <source>
        <dbReference type="ARBA" id="ARBA00004613"/>
    </source>
</evidence>
<dbReference type="GO" id="GO:0004523">
    <property type="term" value="F:RNA-DNA hybrid ribonuclease activity"/>
    <property type="evidence" value="ECO:0007669"/>
    <property type="project" value="UniProtKB-EC"/>
</dbReference>
<dbReference type="EC" id="3.1.26.4" evidence="3"/>
<keyword evidence="5 10" id="KW-0732">Signal</keyword>
<dbReference type="PROSITE" id="PS01208">
    <property type="entry name" value="VWFC_1"/>
    <property type="match status" value="7"/>
</dbReference>
<dbReference type="GO" id="GO:0005576">
    <property type="term" value="C:extracellular region"/>
    <property type="evidence" value="ECO:0007669"/>
    <property type="project" value="UniProtKB-SubCell"/>
</dbReference>
<comment type="subcellular location">
    <subcellularLocation>
        <location evidence="1">Secreted</location>
    </subcellularLocation>
</comment>
<dbReference type="PANTHER" id="PTHR46698:SF2">
    <property type="entry name" value="KIELIN_CHORDIN-LIKE PROTEIN"/>
    <property type="match status" value="1"/>
</dbReference>
<dbReference type="InterPro" id="IPR052424">
    <property type="entry name" value="Kielin_Chordin-BMP_Reg"/>
</dbReference>
<protein>
    <recommendedName>
        <fullName evidence="3">ribonuclease H</fullName>
        <ecNumber evidence="3">3.1.26.4</ecNumber>
    </recommendedName>
</protein>
<keyword evidence="15" id="KW-1185">Reference proteome</keyword>
<comment type="caution">
    <text evidence="14">The sequence shown here is derived from an EMBL/GenBank/DDBJ whole genome shotgun (WGS) entry which is preliminary data.</text>
</comment>
<dbReference type="Gene3D" id="2.10.70.10">
    <property type="entry name" value="Complement Module, domain 1"/>
    <property type="match status" value="7"/>
</dbReference>
<feature type="domain" description="VWFD" evidence="13">
    <location>
        <begin position="2650"/>
        <end position="2826"/>
    </location>
</feature>
<evidence type="ECO:0000256" key="4">
    <source>
        <dbReference type="ARBA" id="ARBA00022525"/>
    </source>
</evidence>
<feature type="domain" description="VWFC" evidence="11">
    <location>
        <begin position="1611"/>
        <end position="1672"/>
    </location>
</feature>
<dbReference type="InterPro" id="IPR013320">
    <property type="entry name" value="ConA-like_dom_sf"/>
</dbReference>
<dbReference type="GO" id="GO:0030513">
    <property type="term" value="P:positive regulation of BMP signaling pathway"/>
    <property type="evidence" value="ECO:0007669"/>
    <property type="project" value="TreeGrafter"/>
</dbReference>
<evidence type="ECO:0000313" key="15">
    <source>
        <dbReference type="Proteomes" id="UP001274896"/>
    </source>
</evidence>
<feature type="domain" description="VWFC" evidence="11">
    <location>
        <begin position="2141"/>
        <end position="2198"/>
    </location>
</feature>
<accession>A0AAE0RD30</accession>
<sequence length="2986" mass="333739">GSVTAAGGNMELLSAFLSVCVLWRICCASQTDHHKQLTLHQDTNDGCELEEKERFWSELDEVMESIPTGERVVIGADFNGHVGEGNTGDEEVMGKFGVKERILEGQMVVDFAKRMDMGVVNTYFQKREEHRVTYKSGGRRTQDDFVGLTKTKRSKIEIEKKTKWWKLKKEECCEEYRQKLRQALGGQVVLPDDWETTAEVIRETGRKVLGVSSGRRKEDKETWWWNEEVQDSIQRKRLAKKKWDMDRTEENRQEYKELQRRVKREVSKAKQKAYDELYTRLDTREGEKDLYRLARQRDRDGKDVQQVRVIKDRDGRVLTSEESVQRRWKEYFEELMNEENEREKRVEGVNSVEQKVDKIRKDEVRKALKRMKSGKAVGPDDIPVEVWKCLGEAAVEFLTSLFNRVLESERIPEEWRRSVLVPIFKNKGDVQSCSNYRGIKLMSHTMKLWERVVEARLRKVVEICEQQYGFMPRKSTTDAIFALRILMEKYRDGQRELHCVFVDLEKAYDRVPREELWYCMRKSGVAEKYVRVVQDMYERSRTVVRCAVGQTEEFNVEVGLHQGSALSPFLFAIVMDQLSEEVRQESPWTMMFADDIVICSESREQVEENLERWRFALERRGMKVSGSKTEYMCVNEREGSGTVRLQGEEVKKVQEFKYLGSTVQSNGECGKEVKKRVQAGWNGWRKVWGVLCDRKISARIKGKVYRTVVRAAMLYGLETVSLRKRQESELEVAELKMLRFSLGVTRLDRIRNEYIRGTAHVGRLGDKVREARLRWFGHVQRRESEYIGRRMLDMELPGRRQRGRPKRRYMDGINEDMKLVGASVEDAEDRDRWRKMIRFIDILEILSNTHTRGITKVKGHDPHTAAWRFRNRTPHLTLPPDVYRRLERAWRGSLGLYLVGQQTAGSAVTLLSLSAPGNTPLLRIISNTREDFLQLEIRTKPHAEHEVLRIPGGNPFSGGRWARVVLGVAPGWVWLFQECKEATVLKLTHQGRPLTLNLPPHGLQVTVASTADEKANKFCGYLQTAQISTQPYERRPWLCSNVMGKKSFLLIILLKIYHTHSYSTPFPPKPYSSVDLDQELQDQPEHPVSSVLGPPAAPRVRVAHAEQRQRVKGLEEMLHSITTMLDMLKQQNEKLQARVRYLESCECVRRICTWGNHEMQEGSRWETEDHSVCSCNSGKVECETSKSCSGVVCVSVSWSHVSAGCAYDRDVYNDNDVFVPRTNPCLTCTCSNGVVGCHPKRCPAPNCADPKVRPGECCPSCSACGVDRRIHNVSYSTADGCQTCSCTNGEVSCVDVQRCPQTCQNGVKPPFGSCCRDCSRCEHQGEVIPDGVTFPAREDPCKLCVCSGGNVVCSSPSCPAPDCSLVETVSGECCPRCRSCVHEGVQHEHSSRWHHPRDRCSVCTCSEGRVECSSEKVNTRCNTPEQHCPSCNRCVQNGQDFLNGEPVPSRDRCNQCVCENGTINCEPLPCPAPRCSHPIRRDRDCCPRCEQCNYESEVYFDGQHFTSKQNPCLTCQCLAGEVVCKNTESSCPHQQCTHPTREHNTCCPTCNSCEFERRVYANGEVFKTPGQGPCLECVCERGSVRCYPETCPTVNCPNPIREPGTCCPVCKVCVVNGVEYDHGALWDSEDKDTPCTTCSCVEGNVKCWVKACPPLSCTHPNTEQGQCCPVCNHCLYNHRVYENGQRILDPSEPCNSCTCQDGSVACSVVKCPPVSCSNPFTAPGECCPQCPNCHAHNHVYVDGDTFANPENPCEECVCQGGIVNCNNKCPRPNCRYPVTGTCCQNNCNAPPADCVYEDQTYRHTQHFSHPTDSCRICSCTNGMVSCRRAPCASAPCAHPVQQGCCRTCDGCLYNGVEHANGQRFADVSDPCGTCVCREGTVTCEKRPCPQITCPFPVQRDCCQSCNGCHYARVDYLSGQEFPDPADVCNHCSCINGDVTCRHKPCFSAGCSHPAPAPGHCCPVCDACSYEGRILLNGQSLPDRADPCSECTCRNGSMLCMRRLCAAAPCPHPVTGPCGCPVCEGCTFQGQVYEDGDVFAAPNAVCEECTCSRGEVRCTPKSCPIVSCPHPAVDGCGCARCNRCRFQGRECVNGEHFPHPQNNCQRCTCQNGEVSCISASCPVVSCRRPVRPPGSCCPVCTGVCEHMGQEYDSGSTFTPPTDHCSVCTCLNEVVSCQRKSCPQQCTHPLRYSDCCPVCDVCLYEGVSYTHTQTFTPQSNPCLRCTCVRGSVTCTQVICPVLTCQNPVTPPGQCCPQCRVCVENGVEYREGERIQPRGDQCSECICEDGETRCAASQCKQLKCKHQVTDPGSCCPRCRGCCVYNGVEHSEGSTWFASSGPCMSCMCVDGVTTCSEVQCLSPCINPISVPGECCPLCADCIYEGRVYGPGENFHPSDDPCRICTCELMPDGQQRLRCYRKQCPSLVDCPKNNIMFSNPESCCPVCAQPLSVCTEAQIGNEVLATDDPCFTCQCKDLTWTCIHKSCPSLSCPPDKQYTPPDSCCPVCDVCVVDGGRRHVNNGESWTDSEDECITCSCKLGHIECTIEECAPLVCAVGLLKAKRPGKCCCECEADNKSQKSKVKQEVKPGAQCVYKGQVYDSNEQWDVDECTSCTCVSGDVHCQTERCPAVSCDSDETPSVIPGMCCPRCIPRPATCIVFGDPHYRTFDGKMVNFQGTCTYVLAQDCAGGDFSVHVTNDDRGRKGVSWTKEVMVYVRDVVIQLLQDWVVKVDHQTVTLPFLKEPYIYLERKSNTILLNTDVGVKVLWNGRSHLEVSVPGTYKTRMCGLCGNFNNFHQDDMRLRNGQITSSEATFGNNWKVGGEKTASVQCPDARNIDPCKEAGYSFRKTANSRCAVLKSTVFERCHRVVPPEMFFASCVYDLCACAANADECLCDALAAYASECREAGVVLQWRSPSLCAVGCPLDRGYVFDECGPPCPKTCFNKDVPLGVIEAHCFKPCVPGCQCPAGLVEHESHCISPEKCPRIIHGDS</sequence>
<feature type="domain" description="VWFC" evidence="11">
    <location>
        <begin position="2198"/>
        <end position="2257"/>
    </location>
</feature>
<dbReference type="Pfam" id="PF00093">
    <property type="entry name" value="VWC"/>
    <property type="match status" value="5"/>
</dbReference>
<evidence type="ECO:0000256" key="7">
    <source>
        <dbReference type="ARBA" id="ARBA00023157"/>
    </source>
</evidence>
<dbReference type="InterPro" id="IPR043128">
    <property type="entry name" value="Rev_trsase/Diguanyl_cyclase"/>
</dbReference>
<dbReference type="SMART" id="SM00832">
    <property type="entry name" value="C8"/>
    <property type="match status" value="1"/>
</dbReference>
<organism evidence="14 15">
    <name type="scientific">Hemibagrus guttatus</name>
    <dbReference type="NCBI Taxonomy" id="175788"/>
    <lineage>
        <taxon>Eukaryota</taxon>
        <taxon>Metazoa</taxon>
        <taxon>Chordata</taxon>
        <taxon>Craniata</taxon>
        <taxon>Vertebrata</taxon>
        <taxon>Euteleostomi</taxon>
        <taxon>Actinopterygii</taxon>
        <taxon>Neopterygii</taxon>
        <taxon>Teleostei</taxon>
        <taxon>Ostariophysi</taxon>
        <taxon>Siluriformes</taxon>
        <taxon>Bagridae</taxon>
        <taxon>Hemibagrus</taxon>
    </lineage>
</organism>
<name>A0AAE0RD30_9TELE</name>
<feature type="domain" description="VWFC" evidence="11">
    <location>
        <begin position="1203"/>
        <end position="1262"/>
    </location>
</feature>
<dbReference type="CDD" id="cd19941">
    <property type="entry name" value="TIL"/>
    <property type="match status" value="1"/>
</dbReference>
<evidence type="ECO:0000256" key="2">
    <source>
        <dbReference type="ARBA" id="ARBA00010879"/>
    </source>
</evidence>
<dbReference type="PROSITE" id="PS51233">
    <property type="entry name" value="VWFD"/>
    <property type="match status" value="1"/>
</dbReference>
<dbReference type="InterPro" id="IPR014853">
    <property type="entry name" value="VWF/SSPO/ZAN-like_Cys-rich_dom"/>
</dbReference>
<evidence type="ECO:0000256" key="9">
    <source>
        <dbReference type="SAM" id="MobiDB-lite"/>
    </source>
</evidence>
<feature type="domain" description="VWFC" evidence="11">
    <location>
        <begin position="2023"/>
        <end position="2084"/>
    </location>
</feature>
<feature type="domain" description="VWFC" evidence="11">
    <location>
        <begin position="2440"/>
        <end position="2504"/>
    </location>
</feature>
<keyword evidence="7" id="KW-1015">Disulfide bond</keyword>
<dbReference type="PROSITE" id="PS50878">
    <property type="entry name" value="RT_POL"/>
    <property type="match status" value="1"/>
</dbReference>
<dbReference type="InterPro" id="IPR036084">
    <property type="entry name" value="Ser_inhib-like_sf"/>
</dbReference>
<dbReference type="InterPro" id="IPR001007">
    <property type="entry name" value="VWF_dom"/>
</dbReference>
<dbReference type="Pfam" id="PF23334">
    <property type="entry name" value="VWC2L_2nd"/>
    <property type="match status" value="7"/>
</dbReference>
<feature type="domain" description="VWFC" evidence="11">
    <location>
        <begin position="1490"/>
        <end position="1551"/>
    </location>
</feature>
<evidence type="ECO:0000256" key="5">
    <source>
        <dbReference type="ARBA" id="ARBA00022729"/>
    </source>
</evidence>
<feature type="domain" description="VWFC" evidence="11">
    <location>
        <begin position="1849"/>
        <end position="1906"/>
    </location>
</feature>
<feature type="domain" description="VWFC" evidence="11">
    <location>
        <begin position="1672"/>
        <end position="1731"/>
    </location>
</feature>
<feature type="coiled-coil region" evidence="8">
    <location>
        <begin position="1111"/>
        <end position="1145"/>
    </location>
</feature>
<keyword evidence="8" id="KW-0175">Coiled coil</keyword>
<feature type="region of interest" description="Disordered" evidence="9">
    <location>
        <begin position="1073"/>
        <end position="1095"/>
    </location>
</feature>
<feature type="domain" description="VWFC" evidence="11">
    <location>
        <begin position="1551"/>
        <end position="1611"/>
    </location>
</feature>
<dbReference type="EMBL" id="JAUCMX010000004">
    <property type="protein sequence ID" value="KAK3548923.1"/>
    <property type="molecule type" value="Genomic_DNA"/>
</dbReference>
<dbReference type="PANTHER" id="PTHR46698">
    <property type="entry name" value="CROSSVEINLESS 2"/>
    <property type="match status" value="1"/>
</dbReference>
<feature type="domain" description="VWFC" evidence="11">
    <location>
        <begin position="1432"/>
        <end position="1490"/>
    </location>
</feature>
<feature type="coiled-coil region" evidence="8">
    <location>
        <begin position="238"/>
        <end position="272"/>
    </location>
</feature>